<sequence length="361" mass="40157">MKGKCYIQGMAAISPQHTFDGDLLSQPMAVTQGNMLSCVEPDYRAFIAPNSLRRMTRVLKMGLAASLKCLQDAAVAVPGAIVTGTGKGSLQDTERFIKEIRDFEERALNPTPFIQSTYNAVNGLIALQQKCTQYNNTFVHRGFSFEHALLDSMLLLSEGKPDVLAGAFDEITTEHFFIKGRIGHWKKETISSDTLYEHVSPGTISGEGAAFFLLTQEATAQSYAQLSGLQMLYKPSPEKLQHALGQFLTQHGVQPEDIDLVLSGANADSNHQHYYDVLNSYALGTQLPFKHLCGDYETAAAFALWLGASFLKQQQVPLQWFPMLKEQPRSLRNILIYNHFFGEQHSFMLLQKVDQTVSIKG</sequence>
<dbReference type="AlphaFoldDB" id="A0A5C6LXM1"/>
<dbReference type="Gene3D" id="3.40.47.10">
    <property type="match status" value="1"/>
</dbReference>
<gene>
    <name evidence="2" type="ORF">FEF09_02190</name>
</gene>
<reference evidence="2 3" key="1">
    <citation type="submission" date="2019-08" db="EMBL/GenBank/DDBJ databases">
        <title>Whole genome sequencing of chitin degrading bacteria Chitinophaga pinensis YS16.</title>
        <authorList>
            <person name="Singh R.P."/>
            <person name="Manchanda G."/>
            <person name="Maurya I.K."/>
            <person name="Joshi N.K."/>
            <person name="Srivastava A.K."/>
        </authorList>
    </citation>
    <scope>NUCLEOTIDE SEQUENCE [LARGE SCALE GENOMIC DNA]</scope>
    <source>
        <strain evidence="2 3">YS-16</strain>
    </source>
</reference>
<evidence type="ECO:0000313" key="3">
    <source>
        <dbReference type="Proteomes" id="UP000318815"/>
    </source>
</evidence>
<feature type="domain" description="Beta-ketoacyl synthase-like N-terminal" evidence="1">
    <location>
        <begin position="44"/>
        <end position="175"/>
    </location>
</feature>
<dbReference type="InterPro" id="IPR014030">
    <property type="entry name" value="Ketoacyl_synth_N"/>
</dbReference>
<dbReference type="OrthoDB" id="1404523at2"/>
<dbReference type="Pfam" id="PF13723">
    <property type="entry name" value="Ketoacyl-synt_2"/>
    <property type="match status" value="1"/>
</dbReference>
<dbReference type="GO" id="GO:0016746">
    <property type="term" value="F:acyltransferase activity"/>
    <property type="evidence" value="ECO:0007669"/>
    <property type="project" value="InterPro"/>
</dbReference>
<comment type="caution">
    <text evidence="2">The sequence shown here is derived from an EMBL/GenBank/DDBJ whole genome shotgun (WGS) entry which is preliminary data.</text>
</comment>
<name>A0A5C6LXM1_9BACT</name>
<keyword evidence="3" id="KW-1185">Reference proteome</keyword>
<organism evidence="2 3">
    <name type="scientific">Chitinophaga pinensis</name>
    <dbReference type="NCBI Taxonomy" id="79329"/>
    <lineage>
        <taxon>Bacteria</taxon>
        <taxon>Pseudomonadati</taxon>
        <taxon>Bacteroidota</taxon>
        <taxon>Chitinophagia</taxon>
        <taxon>Chitinophagales</taxon>
        <taxon>Chitinophagaceae</taxon>
        <taxon>Chitinophaga</taxon>
    </lineage>
</organism>
<accession>A0A5C6LXM1</accession>
<evidence type="ECO:0000259" key="1">
    <source>
        <dbReference type="Pfam" id="PF13723"/>
    </source>
</evidence>
<proteinExistence type="predicted"/>
<protein>
    <submittedName>
        <fullName evidence="2">Beta-ketoacyl synthase</fullName>
    </submittedName>
</protein>
<evidence type="ECO:0000313" key="2">
    <source>
        <dbReference type="EMBL" id="TWW01971.1"/>
    </source>
</evidence>
<dbReference type="InterPro" id="IPR016039">
    <property type="entry name" value="Thiolase-like"/>
</dbReference>
<dbReference type="SUPFAM" id="SSF53901">
    <property type="entry name" value="Thiolase-like"/>
    <property type="match status" value="2"/>
</dbReference>
<dbReference type="EMBL" id="VOHS01000002">
    <property type="protein sequence ID" value="TWW01971.1"/>
    <property type="molecule type" value="Genomic_DNA"/>
</dbReference>
<dbReference type="Proteomes" id="UP000318815">
    <property type="component" value="Unassembled WGS sequence"/>
</dbReference>